<evidence type="ECO:0000256" key="7">
    <source>
        <dbReference type="ARBA" id="ARBA00023136"/>
    </source>
</evidence>
<name>A0A931IYR3_9BURK</name>
<reference evidence="11" key="1">
    <citation type="submission" date="2020-12" db="EMBL/GenBank/DDBJ databases">
        <title>The genome sequence of Inhella sp. 4Y17.</title>
        <authorList>
            <person name="Liu Y."/>
        </authorList>
    </citation>
    <scope>NUCLEOTIDE SEQUENCE</scope>
    <source>
        <strain evidence="11">4Y10</strain>
    </source>
</reference>
<evidence type="ECO:0000256" key="3">
    <source>
        <dbReference type="ARBA" id="ARBA00022448"/>
    </source>
</evidence>
<comment type="caution">
    <text evidence="11">The sequence shown here is derived from an EMBL/GenBank/DDBJ whole genome shotgun (WGS) entry which is preliminary data.</text>
</comment>
<evidence type="ECO:0000256" key="9">
    <source>
        <dbReference type="SAM" id="SignalP"/>
    </source>
</evidence>
<dbReference type="InterPro" id="IPR051544">
    <property type="entry name" value="TPS_OM_transporter"/>
</dbReference>
<keyword evidence="3" id="KW-0813">Transport</keyword>
<sequence length="529" mass="56187">MRKCTWAPWGWALIGVMAASQVAAQSAPVVKGFKINGNSLLEPAVIEAVLVAHKGERTNQQLRVAAQAVQAAYREAGYGAVLVSVFAPGSDGIAEVRVLEGKVGRVVAVGAEQFSADSVRQALPALAEGQTPRVVEIDRQVELANQNPARKLAVTLEPGQRIGSVDAQIGVTESPVLQGQAALDNTGSEQSGRTRVSAGLRHANVAGWGHQFTGMLQTSVERPSRVAIVSGNYVLPLPSPAQRLDFYAMRSNVDGGNTATAAGALTFNGRGHVLGAQWTQLLLRRGDWGHRLRAGLETREYRNRCAIEGLPEGACGPAGESVTVHPLSVEYSAQGGRDPAWEGHISAVQNLGLGGRFGSAAHFDAVRAGAVKSYRVLRLGGQVQWRLPAQWQLSARALGQWSPHALISGEQFGPAGANSVRGYREREVLGDNGWLASAELRSPVWTWSTLGDTQLQAVVFTDWGQAKNHGDLECRAGQTTCNVGSVGLGLRASRGRWRLIADVAHALRSGTQTESGSNRIHVAASYGLE</sequence>
<feature type="signal peptide" evidence="9">
    <location>
        <begin position="1"/>
        <end position="23"/>
    </location>
</feature>
<keyword evidence="5" id="KW-0812">Transmembrane</keyword>
<dbReference type="PROSITE" id="PS51779">
    <property type="entry name" value="POTRA"/>
    <property type="match status" value="1"/>
</dbReference>
<keyword evidence="4" id="KW-1134">Transmembrane beta strand</keyword>
<comment type="similarity">
    <text evidence="2">Belongs to the TPS (TC 1.B.20) family.</text>
</comment>
<dbReference type="Pfam" id="PF08479">
    <property type="entry name" value="POTRA_2"/>
    <property type="match status" value="1"/>
</dbReference>
<keyword evidence="12" id="KW-1185">Reference proteome</keyword>
<dbReference type="InterPro" id="IPR013686">
    <property type="entry name" value="Polypept-transport_assoc_ShlB"/>
</dbReference>
<organism evidence="11 12">
    <name type="scientific">Inhella gelatinilytica</name>
    <dbReference type="NCBI Taxonomy" id="2795030"/>
    <lineage>
        <taxon>Bacteria</taxon>
        <taxon>Pseudomonadati</taxon>
        <taxon>Pseudomonadota</taxon>
        <taxon>Betaproteobacteria</taxon>
        <taxon>Burkholderiales</taxon>
        <taxon>Sphaerotilaceae</taxon>
        <taxon>Inhella</taxon>
    </lineage>
</organism>
<dbReference type="PANTHER" id="PTHR34597">
    <property type="entry name" value="SLR1661 PROTEIN"/>
    <property type="match status" value="1"/>
</dbReference>
<protein>
    <submittedName>
        <fullName evidence="11">ShlB/FhaC/HecB family hemolysin secretion/activation protein</fullName>
    </submittedName>
</protein>
<evidence type="ECO:0000256" key="6">
    <source>
        <dbReference type="ARBA" id="ARBA00022927"/>
    </source>
</evidence>
<gene>
    <name evidence="11" type="ORF">I7X43_14570</name>
</gene>
<dbReference type="GO" id="GO:0098046">
    <property type="term" value="C:type V protein secretion system complex"/>
    <property type="evidence" value="ECO:0007669"/>
    <property type="project" value="TreeGrafter"/>
</dbReference>
<evidence type="ECO:0000256" key="1">
    <source>
        <dbReference type="ARBA" id="ARBA00004442"/>
    </source>
</evidence>
<feature type="domain" description="POTRA" evidence="10">
    <location>
        <begin position="28"/>
        <end position="101"/>
    </location>
</feature>
<dbReference type="Gene3D" id="2.40.160.50">
    <property type="entry name" value="membrane protein fhac: a member of the omp85/tpsb transporter family"/>
    <property type="match status" value="1"/>
</dbReference>
<dbReference type="InterPro" id="IPR034746">
    <property type="entry name" value="POTRA"/>
</dbReference>
<evidence type="ECO:0000256" key="5">
    <source>
        <dbReference type="ARBA" id="ARBA00022692"/>
    </source>
</evidence>
<dbReference type="GO" id="GO:0046819">
    <property type="term" value="P:protein secretion by the type V secretion system"/>
    <property type="evidence" value="ECO:0007669"/>
    <property type="project" value="TreeGrafter"/>
</dbReference>
<dbReference type="GO" id="GO:0008320">
    <property type="term" value="F:protein transmembrane transporter activity"/>
    <property type="evidence" value="ECO:0007669"/>
    <property type="project" value="TreeGrafter"/>
</dbReference>
<evidence type="ECO:0000313" key="11">
    <source>
        <dbReference type="EMBL" id="MBH9554066.1"/>
    </source>
</evidence>
<dbReference type="Pfam" id="PF03865">
    <property type="entry name" value="ShlB"/>
    <property type="match status" value="1"/>
</dbReference>
<dbReference type="GO" id="GO:0009279">
    <property type="term" value="C:cell outer membrane"/>
    <property type="evidence" value="ECO:0007669"/>
    <property type="project" value="UniProtKB-SubCell"/>
</dbReference>
<dbReference type="InterPro" id="IPR005565">
    <property type="entry name" value="Hemolysn_activator_HlyB_C"/>
</dbReference>
<dbReference type="EMBL" id="JAEDAL010000009">
    <property type="protein sequence ID" value="MBH9554066.1"/>
    <property type="molecule type" value="Genomic_DNA"/>
</dbReference>
<evidence type="ECO:0000256" key="8">
    <source>
        <dbReference type="ARBA" id="ARBA00023237"/>
    </source>
</evidence>
<dbReference type="PANTHER" id="PTHR34597:SF6">
    <property type="entry name" value="BLR6126 PROTEIN"/>
    <property type="match status" value="1"/>
</dbReference>
<proteinExistence type="inferred from homology"/>
<comment type="subcellular location">
    <subcellularLocation>
        <location evidence="1">Cell outer membrane</location>
    </subcellularLocation>
</comment>
<keyword evidence="6" id="KW-0653">Protein transport</keyword>
<evidence type="ECO:0000259" key="10">
    <source>
        <dbReference type="PROSITE" id="PS51779"/>
    </source>
</evidence>
<evidence type="ECO:0000256" key="2">
    <source>
        <dbReference type="ARBA" id="ARBA00009055"/>
    </source>
</evidence>
<dbReference type="AlphaFoldDB" id="A0A931IYR3"/>
<evidence type="ECO:0000313" key="12">
    <source>
        <dbReference type="Proteomes" id="UP000620139"/>
    </source>
</evidence>
<keyword evidence="9" id="KW-0732">Signal</keyword>
<accession>A0A931IYR3</accession>
<evidence type="ECO:0000256" key="4">
    <source>
        <dbReference type="ARBA" id="ARBA00022452"/>
    </source>
</evidence>
<keyword evidence="8" id="KW-0998">Cell outer membrane</keyword>
<dbReference type="RefSeq" id="WP_198101683.1">
    <property type="nucleotide sequence ID" value="NZ_JAEDAL010000009.1"/>
</dbReference>
<feature type="chain" id="PRO_5037503847" evidence="9">
    <location>
        <begin position="24"/>
        <end position="529"/>
    </location>
</feature>
<keyword evidence="7" id="KW-0472">Membrane</keyword>
<dbReference type="Gene3D" id="3.10.20.310">
    <property type="entry name" value="membrane protein fhac"/>
    <property type="match status" value="1"/>
</dbReference>
<dbReference type="Proteomes" id="UP000620139">
    <property type="component" value="Unassembled WGS sequence"/>
</dbReference>